<dbReference type="Proteomes" id="UP000265520">
    <property type="component" value="Unassembled WGS sequence"/>
</dbReference>
<reference evidence="1 2" key="1">
    <citation type="journal article" date="2018" name="Front. Plant Sci.">
        <title>Red Clover (Trifolium pratense) and Zigzag Clover (T. medium) - A Picture of Genomic Similarities and Differences.</title>
        <authorList>
            <person name="Dluhosova J."/>
            <person name="Istvanek J."/>
            <person name="Nedelnik J."/>
            <person name="Repkova J."/>
        </authorList>
    </citation>
    <scope>NUCLEOTIDE SEQUENCE [LARGE SCALE GENOMIC DNA]</scope>
    <source>
        <strain evidence="2">cv. 10/8</strain>
        <tissue evidence="1">Leaf</tissue>
    </source>
</reference>
<evidence type="ECO:0000313" key="2">
    <source>
        <dbReference type="Proteomes" id="UP000265520"/>
    </source>
</evidence>
<keyword evidence="2" id="KW-1185">Reference proteome</keyword>
<proteinExistence type="predicted"/>
<dbReference type="EMBL" id="LXQA010242105">
    <property type="protein sequence ID" value="MCI37213.1"/>
    <property type="molecule type" value="Genomic_DNA"/>
</dbReference>
<accession>A0A392RKQ3</accession>
<organism evidence="1 2">
    <name type="scientific">Trifolium medium</name>
    <dbReference type="NCBI Taxonomy" id="97028"/>
    <lineage>
        <taxon>Eukaryota</taxon>
        <taxon>Viridiplantae</taxon>
        <taxon>Streptophyta</taxon>
        <taxon>Embryophyta</taxon>
        <taxon>Tracheophyta</taxon>
        <taxon>Spermatophyta</taxon>
        <taxon>Magnoliopsida</taxon>
        <taxon>eudicotyledons</taxon>
        <taxon>Gunneridae</taxon>
        <taxon>Pentapetalae</taxon>
        <taxon>rosids</taxon>
        <taxon>fabids</taxon>
        <taxon>Fabales</taxon>
        <taxon>Fabaceae</taxon>
        <taxon>Papilionoideae</taxon>
        <taxon>50 kb inversion clade</taxon>
        <taxon>NPAAA clade</taxon>
        <taxon>Hologalegina</taxon>
        <taxon>IRL clade</taxon>
        <taxon>Trifolieae</taxon>
        <taxon>Trifolium</taxon>
    </lineage>
</organism>
<name>A0A392RKQ3_9FABA</name>
<dbReference type="AlphaFoldDB" id="A0A392RKQ3"/>
<feature type="non-terminal residue" evidence="1">
    <location>
        <position position="1"/>
    </location>
</feature>
<protein>
    <submittedName>
        <fullName evidence="1">Uncharacterized protein</fullName>
    </submittedName>
</protein>
<evidence type="ECO:0000313" key="1">
    <source>
        <dbReference type="EMBL" id="MCI37213.1"/>
    </source>
</evidence>
<sequence length="32" mass="3767">HVRHLESEPLQPFAAWKANIIPVRLLCSERKQ</sequence>
<comment type="caution">
    <text evidence="1">The sequence shown here is derived from an EMBL/GenBank/DDBJ whole genome shotgun (WGS) entry which is preliminary data.</text>
</comment>